<keyword evidence="3 6" id="KW-0812">Transmembrane</keyword>
<keyword evidence="8" id="KW-1185">Reference proteome</keyword>
<dbReference type="Gene3D" id="3.30.700.10">
    <property type="entry name" value="Glycoprotein, Type 4 Pilin"/>
    <property type="match status" value="1"/>
</dbReference>
<dbReference type="PROSITE" id="PS00409">
    <property type="entry name" value="PROKAR_NTER_METHYL"/>
    <property type="match status" value="1"/>
</dbReference>
<dbReference type="InterPro" id="IPR045584">
    <property type="entry name" value="Pilin-like"/>
</dbReference>
<dbReference type="InterPro" id="IPR012902">
    <property type="entry name" value="N_methyl_site"/>
</dbReference>
<dbReference type="RefSeq" id="WP_102839889.1">
    <property type="nucleotide sequence ID" value="NZ_CP065720.1"/>
</dbReference>
<dbReference type="NCBIfam" id="TIGR02532">
    <property type="entry name" value="IV_pilin_GFxxxE"/>
    <property type="match status" value="1"/>
</dbReference>
<evidence type="ECO:0000256" key="3">
    <source>
        <dbReference type="ARBA" id="ARBA00022692"/>
    </source>
</evidence>
<organism evidence="7 8">
    <name type="scientific">Stutzerimonas frequens</name>
    <dbReference type="NCBI Taxonomy" id="2968969"/>
    <lineage>
        <taxon>Bacteria</taxon>
        <taxon>Pseudomonadati</taxon>
        <taxon>Pseudomonadota</taxon>
        <taxon>Gammaproteobacteria</taxon>
        <taxon>Pseudomonadales</taxon>
        <taxon>Pseudomonadaceae</taxon>
        <taxon>Stutzerimonas</taxon>
    </lineage>
</organism>
<dbReference type="GeneID" id="83455948"/>
<protein>
    <submittedName>
        <fullName evidence="7">Type II secretion system protein</fullName>
    </submittedName>
</protein>
<dbReference type="EMBL" id="CP065720">
    <property type="protein sequence ID" value="QPT17554.1"/>
    <property type="molecule type" value="Genomic_DNA"/>
</dbReference>
<comment type="subcellular location">
    <subcellularLocation>
        <location evidence="1">Membrane</location>
        <topology evidence="1">Single-pass membrane protein</topology>
    </subcellularLocation>
</comment>
<keyword evidence="5 6" id="KW-0472">Membrane</keyword>
<evidence type="ECO:0000256" key="5">
    <source>
        <dbReference type="ARBA" id="ARBA00023136"/>
    </source>
</evidence>
<dbReference type="SUPFAM" id="SSF54523">
    <property type="entry name" value="Pili subunits"/>
    <property type="match status" value="1"/>
</dbReference>
<dbReference type="PANTHER" id="PTHR30093:SF44">
    <property type="entry name" value="TYPE II SECRETION SYSTEM CORE PROTEIN G"/>
    <property type="match status" value="1"/>
</dbReference>
<evidence type="ECO:0000256" key="1">
    <source>
        <dbReference type="ARBA" id="ARBA00004167"/>
    </source>
</evidence>
<sequence>MKKQQSGFTLIELIMVIVILGILAAFALPRFANFSGQARTSTVEGMAGALRSAAAIAHAAQLATANSTGASSVTLEGQAVTMIDGYPTANAAGIGAAAQIDGFTLGTGGAAAGDVITFTPVGFTGANCLATYTAANAAASDATARVARVTTTTSGCN</sequence>
<proteinExistence type="predicted"/>
<dbReference type="PANTHER" id="PTHR30093">
    <property type="entry name" value="GENERAL SECRETION PATHWAY PROTEIN G"/>
    <property type="match status" value="1"/>
</dbReference>
<accession>A0ABX6XU37</accession>
<feature type="transmembrane region" description="Helical" evidence="6">
    <location>
        <begin position="7"/>
        <end position="28"/>
    </location>
</feature>
<dbReference type="Pfam" id="PF07963">
    <property type="entry name" value="N_methyl"/>
    <property type="match status" value="1"/>
</dbReference>
<evidence type="ECO:0000256" key="4">
    <source>
        <dbReference type="ARBA" id="ARBA00022989"/>
    </source>
</evidence>
<evidence type="ECO:0000256" key="2">
    <source>
        <dbReference type="ARBA" id="ARBA00022481"/>
    </source>
</evidence>
<evidence type="ECO:0000256" key="6">
    <source>
        <dbReference type="SAM" id="Phobius"/>
    </source>
</evidence>
<dbReference type="Proteomes" id="UP000595058">
    <property type="component" value="Chromosome"/>
</dbReference>
<gene>
    <name evidence="7" type="ORF">I6G34_19435</name>
</gene>
<reference evidence="7 8" key="1">
    <citation type="submission" date="2020-12" db="EMBL/GenBank/DDBJ databases">
        <title>FDA dAtabase for Regulatory Grade micrObial Sequences (FDA-ARGOS): Supporting development and validation of Infectious Disease Dx tests.</title>
        <authorList>
            <person name="Sproer C."/>
            <person name="Gronow S."/>
            <person name="Severitt S."/>
            <person name="Schroder I."/>
            <person name="Tallon L."/>
            <person name="Sadzewicz L."/>
            <person name="Zhao X."/>
            <person name="Boylan J."/>
            <person name="Ott S."/>
            <person name="Bowen H."/>
            <person name="Vavikolanu K."/>
            <person name="Mehta A."/>
            <person name="Aluvathingal J."/>
            <person name="Nadendla S."/>
            <person name="Lowell S."/>
            <person name="Myers T."/>
            <person name="Yan Y."/>
            <person name="Sichtig H."/>
        </authorList>
    </citation>
    <scope>NUCLEOTIDE SEQUENCE [LARGE SCALE GENOMIC DNA]</scope>
    <source>
        <strain evidence="7 8">FDAARGOS_877</strain>
    </source>
</reference>
<evidence type="ECO:0000313" key="8">
    <source>
        <dbReference type="Proteomes" id="UP000595058"/>
    </source>
</evidence>
<name>A0ABX6XU37_9GAMM</name>
<evidence type="ECO:0000313" key="7">
    <source>
        <dbReference type="EMBL" id="QPT17554.1"/>
    </source>
</evidence>
<keyword evidence="4 6" id="KW-1133">Transmembrane helix</keyword>
<keyword evidence="2" id="KW-0488">Methylation</keyword>